<keyword evidence="4" id="KW-0378">Hydrolase</keyword>
<dbReference type="SUPFAM" id="SSF111331">
    <property type="entry name" value="NAD kinase/diacylglycerol kinase-like"/>
    <property type="match status" value="1"/>
</dbReference>
<keyword evidence="2" id="KW-1003">Cell membrane</keyword>
<dbReference type="SMART" id="SM00014">
    <property type="entry name" value="acidPPc"/>
    <property type="match status" value="1"/>
</dbReference>
<comment type="subcellular location">
    <subcellularLocation>
        <location evidence="1">Cell membrane</location>
        <topology evidence="1">Multi-pass membrane protein</topology>
    </subcellularLocation>
</comment>
<dbReference type="PANTHER" id="PTHR14969:SF62">
    <property type="entry name" value="DECAPRENYLPHOSPHORYL-5-PHOSPHORIBOSE PHOSPHATASE RV3807C-RELATED"/>
    <property type="match status" value="1"/>
</dbReference>
<proteinExistence type="predicted"/>
<evidence type="ECO:0000256" key="4">
    <source>
        <dbReference type="ARBA" id="ARBA00022801"/>
    </source>
</evidence>
<evidence type="ECO:0000256" key="2">
    <source>
        <dbReference type="ARBA" id="ARBA00022475"/>
    </source>
</evidence>
<dbReference type="InterPro" id="IPR036938">
    <property type="entry name" value="PAP2/HPO_sf"/>
</dbReference>
<feature type="domain" description="DAGKc" evidence="7">
    <location>
        <begin position="190"/>
        <end position="310"/>
    </location>
</feature>
<evidence type="ECO:0000313" key="8">
    <source>
        <dbReference type="EMBL" id="GGM06476.1"/>
    </source>
</evidence>
<dbReference type="RefSeq" id="WP_188942530.1">
    <property type="nucleotide sequence ID" value="NZ_BMNA01000005.1"/>
</dbReference>
<evidence type="ECO:0000259" key="7">
    <source>
        <dbReference type="PROSITE" id="PS50146"/>
    </source>
</evidence>
<evidence type="ECO:0000256" key="1">
    <source>
        <dbReference type="ARBA" id="ARBA00004651"/>
    </source>
</evidence>
<dbReference type="Gene3D" id="1.20.144.10">
    <property type="entry name" value="Phosphatidic acid phosphatase type 2/haloperoxidase"/>
    <property type="match status" value="1"/>
</dbReference>
<dbReference type="PANTHER" id="PTHR14969">
    <property type="entry name" value="SPHINGOSINE-1-PHOSPHATE PHOSPHOHYDROLASE"/>
    <property type="match status" value="1"/>
</dbReference>
<protein>
    <submittedName>
        <fullName evidence="8">Glycerophosphatase</fullName>
    </submittedName>
</protein>
<dbReference type="EMBL" id="BMNA01000005">
    <property type="protein sequence ID" value="GGM06476.1"/>
    <property type="molecule type" value="Genomic_DNA"/>
</dbReference>
<evidence type="ECO:0000256" key="5">
    <source>
        <dbReference type="ARBA" id="ARBA00022989"/>
    </source>
</evidence>
<keyword evidence="9" id="KW-1185">Reference proteome</keyword>
<dbReference type="Proteomes" id="UP000655208">
    <property type="component" value="Unassembled WGS sequence"/>
</dbReference>
<dbReference type="PROSITE" id="PS50146">
    <property type="entry name" value="DAGK"/>
    <property type="match status" value="1"/>
</dbReference>
<dbReference type="InterPro" id="IPR000326">
    <property type="entry name" value="PAP2/HPO"/>
</dbReference>
<dbReference type="InterPro" id="IPR016064">
    <property type="entry name" value="NAD/diacylglycerol_kinase_sf"/>
</dbReference>
<dbReference type="Gene3D" id="2.60.200.40">
    <property type="match status" value="1"/>
</dbReference>
<dbReference type="Gene3D" id="3.40.50.10330">
    <property type="entry name" value="Probable inorganic polyphosphate/atp-NAD kinase, domain 1"/>
    <property type="match status" value="1"/>
</dbReference>
<reference evidence="8" key="1">
    <citation type="journal article" date="2014" name="Int. J. Syst. Evol. Microbiol.">
        <title>Complete genome sequence of Corynebacterium casei LMG S-19264T (=DSM 44701T), isolated from a smear-ripened cheese.</title>
        <authorList>
            <consortium name="US DOE Joint Genome Institute (JGI-PGF)"/>
            <person name="Walter F."/>
            <person name="Albersmeier A."/>
            <person name="Kalinowski J."/>
            <person name="Ruckert C."/>
        </authorList>
    </citation>
    <scope>NUCLEOTIDE SEQUENCE</scope>
    <source>
        <strain evidence="8">CGMCC 4.7308</strain>
    </source>
</reference>
<reference evidence="8" key="2">
    <citation type="submission" date="2020-09" db="EMBL/GenBank/DDBJ databases">
        <authorList>
            <person name="Sun Q."/>
            <person name="Zhou Y."/>
        </authorList>
    </citation>
    <scope>NUCLEOTIDE SEQUENCE</scope>
    <source>
        <strain evidence="8">CGMCC 4.7308</strain>
    </source>
</reference>
<dbReference type="Pfam" id="PF01569">
    <property type="entry name" value="PAP2"/>
    <property type="match status" value="1"/>
</dbReference>
<organism evidence="8 9">
    <name type="scientific">Nakamurella endophytica</name>
    <dbReference type="NCBI Taxonomy" id="1748367"/>
    <lineage>
        <taxon>Bacteria</taxon>
        <taxon>Bacillati</taxon>
        <taxon>Actinomycetota</taxon>
        <taxon>Actinomycetes</taxon>
        <taxon>Nakamurellales</taxon>
        <taxon>Nakamurellaceae</taxon>
        <taxon>Nakamurella</taxon>
    </lineage>
</organism>
<dbReference type="GO" id="GO:0016301">
    <property type="term" value="F:kinase activity"/>
    <property type="evidence" value="ECO:0007669"/>
    <property type="project" value="InterPro"/>
</dbReference>
<evidence type="ECO:0000256" key="6">
    <source>
        <dbReference type="ARBA" id="ARBA00023136"/>
    </source>
</evidence>
<keyword evidence="6" id="KW-0472">Membrane</keyword>
<sequence>MRTTDEAPDPSVVPAPVPLPRPVDRAMRILTTSANHGVLWFGLAAAGWLAGKRPRRAALRGVASLALSSTVANSVIKPLVGRRRPDAERTAVARRIGRVPWTSSFPSGHAASAAAFATGATLEYPAAAAVLAPLAGAVAYSRVHVGVHYPSDVVTGAAIGTAVAFAGRRLWPVKPWGPADTAPATAPALPRGRGLTIVVNDASGTAKPGREQLSELLPEARIVAWDPTSQDLGDVLGERPQAVGVAGGDGTAAAVAAWAHDHGLPLAVFPFGTLNHFAVALGLVEPALVAQAVENGRAGAVDLATVDGRPFLNTASIGGYPEMVQRRDRMTARMGKWPATGYALFRTLLRHRPLQLQIDGRTLPVWIVFVGNGRYRPRGLAPAWRDDLASGVLDVQYLRADRPLSRTRGILYSVLGLVERSTVFEALDLPRVRIRSLSGPLPPAFDGEVGDPVDEVEFAVDPRRLTVYHLPAGS</sequence>
<dbReference type="InterPro" id="IPR001206">
    <property type="entry name" value="Diacylglycerol_kinase_cat_dom"/>
</dbReference>
<dbReference type="AlphaFoldDB" id="A0A917T0Y7"/>
<comment type="caution">
    <text evidence="8">The sequence shown here is derived from an EMBL/GenBank/DDBJ whole genome shotgun (WGS) entry which is preliminary data.</text>
</comment>
<keyword evidence="3" id="KW-0812">Transmembrane</keyword>
<name>A0A917T0Y7_9ACTN</name>
<dbReference type="GO" id="GO:0016787">
    <property type="term" value="F:hydrolase activity"/>
    <property type="evidence" value="ECO:0007669"/>
    <property type="project" value="UniProtKB-KW"/>
</dbReference>
<dbReference type="InterPro" id="IPR017438">
    <property type="entry name" value="ATP-NAD_kinase_N"/>
</dbReference>
<dbReference type="SUPFAM" id="SSF48317">
    <property type="entry name" value="Acid phosphatase/Vanadium-dependent haloperoxidase"/>
    <property type="match status" value="1"/>
</dbReference>
<dbReference type="SMART" id="SM00046">
    <property type="entry name" value="DAGKc"/>
    <property type="match status" value="1"/>
</dbReference>
<dbReference type="Pfam" id="PF00781">
    <property type="entry name" value="DAGK_cat"/>
    <property type="match status" value="1"/>
</dbReference>
<evidence type="ECO:0000256" key="3">
    <source>
        <dbReference type="ARBA" id="ARBA00022692"/>
    </source>
</evidence>
<gene>
    <name evidence="8" type="ORF">GCM10011594_28210</name>
</gene>
<keyword evidence="5" id="KW-1133">Transmembrane helix</keyword>
<evidence type="ECO:0000313" key="9">
    <source>
        <dbReference type="Proteomes" id="UP000655208"/>
    </source>
</evidence>
<dbReference type="GO" id="GO:0005886">
    <property type="term" value="C:plasma membrane"/>
    <property type="evidence" value="ECO:0007669"/>
    <property type="project" value="UniProtKB-SubCell"/>
</dbReference>
<accession>A0A917T0Y7</accession>